<evidence type="ECO:0000259" key="7">
    <source>
        <dbReference type="PROSITE" id="PS50853"/>
    </source>
</evidence>
<reference evidence="8 9" key="1">
    <citation type="submission" date="2022-08" db="EMBL/GenBank/DDBJ databases">
        <title>Paenibacillus endoradicis sp. nov., Paenibacillus radicibacter sp. nov and Paenibacillus pararadicis sp. nov., three cold-adapted plant growth-promoting bacteria isolated from root of Larix gmelinii in Great Khingan.</title>
        <authorList>
            <person name="Xue H."/>
        </authorList>
    </citation>
    <scope>NUCLEOTIDE SEQUENCE [LARGE SCALE GENOMIC DNA]</scope>
    <source>
        <strain evidence="8 9">N5-1-1-5</strain>
    </source>
</reference>
<dbReference type="SUPFAM" id="SSF49265">
    <property type="entry name" value="Fibronectin type III"/>
    <property type="match status" value="1"/>
</dbReference>
<dbReference type="PANTHER" id="PTHR13817">
    <property type="entry name" value="TITIN"/>
    <property type="match status" value="1"/>
</dbReference>
<evidence type="ECO:0000256" key="3">
    <source>
        <dbReference type="ARBA" id="ARBA00022729"/>
    </source>
</evidence>
<dbReference type="Proteomes" id="UP001300012">
    <property type="component" value="Unassembled WGS sequence"/>
</dbReference>
<feature type="domain" description="Fibronectin type-III" evidence="7">
    <location>
        <begin position="621"/>
        <end position="706"/>
    </location>
</feature>
<dbReference type="Pfam" id="PF00041">
    <property type="entry name" value="fn3"/>
    <property type="match status" value="2"/>
</dbReference>
<keyword evidence="4" id="KW-0677">Repeat</keyword>
<comment type="caution">
    <text evidence="8">The sequence shown here is derived from an EMBL/GenBank/DDBJ whole genome shotgun (WGS) entry which is preliminary data.</text>
</comment>
<dbReference type="InterPro" id="IPR055372">
    <property type="entry name" value="CBM96"/>
</dbReference>
<dbReference type="PROSITE" id="PS50853">
    <property type="entry name" value="FN3"/>
    <property type="match status" value="2"/>
</dbReference>
<dbReference type="InterPro" id="IPR003961">
    <property type="entry name" value="FN3_dom"/>
</dbReference>
<evidence type="ECO:0000313" key="9">
    <source>
        <dbReference type="Proteomes" id="UP001300012"/>
    </source>
</evidence>
<sequence>MFDVSKWLEAPRARRFYAAMLSSFLVFSSLGISSAEAAVDPSLPNWTTAGYKGGQSLPTSGTIIDLSTKGITANDGIDDSNALQQVIDDIRSGTLKANGQMVSETNRAILKFPAGQIDLNKQIRVDASYITLRGAGNNPATGTKIVFKPAATYTEDSANPGAPLIDGKLWPGYAAFRVEDRAKHSGDTTYEGSINFHWLSGERVASAGGGTKGSTQVKVASGKGSSFQAGNTVYVGAANTVAFYDQMQGPQQYRYNGHMQTQMFTVLSVSGDTLTLDKPLEFDVPFSNGGQLPADPGGSNSTYYSKVMKVTAVKGVGFEDFYFTQDISYTPYASTINANDYDATTNPGGVGLKYKNGALEYALHGILFKWAQDGWVKGIRTYMTGSHPIVTEFAKNMEIRNNIIYGAWNKGKGGHGYVRGSKLYDSKIIGNTIDRVRHLTLQWSATGNVIQSNTLTADMNLHGGWERRNLIEQNTINIPFEHSSWGEGEGGQDILEGTWFPIWYGAGPHATKWSGATGEQNVFFNNTMAKQETKGGPYVSFAPYNNANKIYQFGWDGTTWTHLQKPAGTFISTWGGNEKVDFSAAPNKGVYACLTFAGASLLGTGAATNTCTIPDTQAPTAPAGLTATAVSSSQINLSWTASTDNIGVTGYDVYRGGALVGSSTGTSYSNTGLAASTAYSYTVKAKDAAGNVSAASNTASATTPAGADTQAPTAPTGLTATAVSSSQINLSWTASTDNIGVTGYDVYRGGALVGSSTGTSYSNTGLAASTAYSYTVKAKDAAGNVSAASNTASATTQAGGGGGTIVTLNPTDDSYVHESNAATNYGNATTMFVKTDASQNRYALLKFSLSNITGTVTNAKLRVYGSSSASTTLTASQTTDSWTQATLVWNNKPATGSAVGTVAMNATAAYYEIDVTSYVAAQAAGDDIVSFILSESAGKYTTLNTSENASNKPQLVVTN</sequence>
<evidence type="ECO:0000256" key="4">
    <source>
        <dbReference type="ARBA" id="ARBA00022737"/>
    </source>
</evidence>
<name>A0ABT1YDH1_9BACL</name>
<dbReference type="RefSeq" id="WP_258212827.1">
    <property type="nucleotide sequence ID" value="NZ_JANQBD010000005.1"/>
</dbReference>
<evidence type="ECO:0000256" key="5">
    <source>
        <dbReference type="SAM" id="MobiDB-lite"/>
    </source>
</evidence>
<protein>
    <submittedName>
        <fullName evidence="8">DNRLRE domain-containing protein</fullName>
    </submittedName>
</protein>
<dbReference type="InterPro" id="IPR011050">
    <property type="entry name" value="Pectin_lyase_fold/virulence"/>
</dbReference>
<evidence type="ECO:0000313" key="8">
    <source>
        <dbReference type="EMBL" id="MCR8631221.1"/>
    </source>
</evidence>
<evidence type="ECO:0000256" key="6">
    <source>
        <dbReference type="SAM" id="SignalP"/>
    </source>
</evidence>
<feature type="domain" description="Fibronectin type-III" evidence="7">
    <location>
        <begin position="714"/>
        <end position="799"/>
    </location>
</feature>
<keyword evidence="3 6" id="KW-0732">Signal</keyword>
<accession>A0ABT1YDH1</accession>
<feature type="signal peptide" evidence="6">
    <location>
        <begin position="1"/>
        <end position="37"/>
    </location>
</feature>
<feature type="chain" id="PRO_5046703045" evidence="6">
    <location>
        <begin position="38"/>
        <end position="959"/>
    </location>
</feature>
<keyword evidence="9" id="KW-1185">Reference proteome</keyword>
<comment type="subcellular location">
    <subcellularLocation>
        <location evidence="1">Secreted</location>
    </subcellularLocation>
</comment>
<dbReference type="NCBIfam" id="NF033679">
    <property type="entry name" value="DNRLRE_dom"/>
    <property type="match status" value="1"/>
</dbReference>
<feature type="region of interest" description="Disordered" evidence="5">
    <location>
        <begin position="698"/>
        <end position="717"/>
    </location>
</feature>
<gene>
    <name evidence="8" type="ORF">NV381_08415</name>
</gene>
<dbReference type="Gene3D" id="2.60.40.10">
    <property type="entry name" value="Immunoglobulins"/>
    <property type="match status" value="2"/>
</dbReference>
<keyword evidence="2" id="KW-0964">Secreted</keyword>
<proteinExistence type="predicted"/>
<dbReference type="PANTHER" id="PTHR13817:SF173">
    <property type="entry name" value="FRAZZLED"/>
    <property type="match status" value="1"/>
</dbReference>
<dbReference type="SMART" id="SM00060">
    <property type="entry name" value="FN3"/>
    <property type="match status" value="2"/>
</dbReference>
<dbReference type="EMBL" id="JANQBD010000005">
    <property type="protein sequence ID" value="MCR8631221.1"/>
    <property type="molecule type" value="Genomic_DNA"/>
</dbReference>
<dbReference type="InterPro" id="IPR036116">
    <property type="entry name" value="FN3_sf"/>
</dbReference>
<dbReference type="CDD" id="cd00063">
    <property type="entry name" value="FN3"/>
    <property type="match status" value="2"/>
</dbReference>
<dbReference type="SUPFAM" id="SSF51126">
    <property type="entry name" value="Pectin lyase-like"/>
    <property type="match status" value="1"/>
</dbReference>
<evidence type="ECO:0000256" key="2">
    <source>
        <dbReference type="ARBA" id="ARBA00022525"/>
    </source>
</evidence>
<dbReference type="InterPro" id="IPR050964">
    <property type="entry name" value="Striated_Muscle_Regulatory"/>
</dbReference>
<dbReference type="Pfam" id="PF24517">
    <property type="entry name" value="CBM96"/>
    <property type="match status" value="1"/>
</dbReference>
<evidence type="ECO:0000256" key="1">
    <source>
        <dbReference type="ARBA" id="ARBA00004613"/>
    </source>
</evidence>
<dbReference type="InterPro" id="IPR013783">
    <property type="entry name" value="Ig-like_fold"/>
</dbReference>
<organism evidence="8 9">
    <name type="scientific">Paenibacillus radicis</name>
    <name type="common">ex Xue et al. 2023</name>
    <dbReference type="NCBI Taxonomy" id="2972489"/>
    <lineage>
        <taxon>Bacteria</taxon>
        <taxon>Bacillati</taxon>
        <taxon>Bacillota</taxon>
        <taxon>Bacilli</taxon>
        <taxon>Bacillales</taxon>
        <taxon>Paenibacillaceae</taxon>
        <taxon>Paenibacillus</taxon>
    </lineage>
</organism>